<feature type="chain" id="PRO_5041972616" description="Secreted protein" evidence="1">
    <location>
        <begin position="22"/>
        <end position="214"/>
    </location>
</feature>
<evidence type="ECO:0008006" key="4">
    <source>
        <dbReference type="Google" id="ProtNLM"/>
    </source>
</evidence>
<evidence type="ECO:0000313" key="3">
    <source>
        <dbReference type="Proteomes" id="UP001185092"/>
    </source>
</evidence>
<organism evidence="2 3">
    <name type="scientific">Aureibacter tunicatorum</name>
    <dbReference type="NCBI Taxonomy" id="866807"/>
    <lineage>
        <taxon>Bacteria</taxon>
        <taxon>Pseudomonadati</taxon>
        <taxon>Bacteroidota</taxon>
        <taxon>Cytophagia</taxon>
        <taxon>Cytophagales</taxon>
        <taxon>Persicobacteraceae</taxon>
        <taxon>Aureibacter</taxon>
    </lineage>
</organism>
<feature type="signal peptide" evidence="1">
    <location>
        <begin position="1"/>
        <end position="21"/>
    </location>
</feature>
<reference evidence="2" key="1">
    <citation type="submission" date="2023-07" db="EMBL/GenBank/DDBJ databases">
        <title>Genomic Encyclopedia of Type Strains, Phase IV (KMG-IV): sequencing the most valuable type-strain genomes for metagenomic binning, comparative biology and taxonomic classification.</title>
        <authorList>
            <person name="Goeker M."/>
        </authorList>
    </citation>
    <scope>NUCLEOTIDE SEQUENCE</scope>
    <source>
        <strain evidence="2">DSM 26174</strain>
    </source>
</reference>
<dbReference type="RefSeq" id="WP_309941634.1">
    <property type="nucleotide sequence ID" value="NZ_AP025305.1"/>
</dbReference>
<gene>
    <name evidence="2" type="ORF">HNQ88_004176</name>
</gene>
<protein>
    <recommendedName>
        <fullName evidence="4">Secreted protein</fullName>
    </recommendedName>
</protein>
<keyword evidence="3" id="KW-1185">Reference proteome</keyword>
<evidence type="ECO:0000256" key="1">
    <source>
        <dbReference type="SAM" id="SignalP"/>
    </source>
</evidence>
<evidence type="ECO:0000313" key="2">
    <source>
        <dbReference type="EMBL" id="MDR6241100.1"/>
    </source>
</evidence>
<comment type="caution">
    <text evidence="2">The sequence shown here is derived from an EMBL/GenBank/DDBJ whole genome shotgun (WGS) entry which is preliminary data.</text>
</comment>
<proteinExistence type="predicted"/>
<name>A0AAE3XR20_9BACT</name>
<keyword evidence="1" id="KW-0732">Signal</keyword>
<dbReference type="EMBL" id="JAVDQD010000006">
    <property type="protein sequence ID" value="MDR6241100.1"/>
    <property type="molecule type" value="Genomic_DNA"/>
</dbReference>
<dbReference type="AlphaFoldDB" id="A0AAE3XR20"/>
<accession>A0AAE3XR20</accession>
<sequence>MKIASLIILFAINLTGLYAQSNEFLDSLSTDTSNLIIVFDDNCTGCIVVNSPCEEYPNSGNPKNKYIIWKNDNGFHIKRFNICGNSNTITIKKWKNNLFDFIKVNSIKLDTTKIQYPLLLDRRDSTWFEMKTNHYKYYNFSFLSNEIQEISVRDYAFREPKDDDEIWYEIDIEFRKNRDRYKFNNTSAIKELLDISQKIIRKNKKKLEITNANN</sequence>
<dbReference type="Proteomes" id="UP001185092">
    <property type="component" value="Unassembled WGS sequence"/>
</dbReference>